<gene>
    <name evidence="2" type="ORF">ACFQDM_06650</name>
</gene>
<protein>
    <submittedName>
        <fullName evidence="2">Uncharacterized protein</fullName>
    </submittedName>
</protein>
<feature type="transmembrane region" description="Helical" evidence="1">
    <location>
        <begin position="150"/>
        <end position="172"/>
    </location>
</feature>
<evidence type="ECO:0000313" key="3">
    <source>
        <dbReference type="Proteomes" id="UP001596303"/>
    </source>
</evidence>
<dbReference type="Proteomes" id="UP001596303">
    <property type="component" value="Unassembled WGS sequence"/>
</dbReference>
<keyword evidence="1" id="KW-0472">Membrane</keyword>
<feature type="transmembrane region" description="Helical" evidence="1">
    <location>
        <begin position="42"/>
        <end position="60"/>
    </location>
</feature>
<organism evidence="2 3">
    <name type="scientific">Ponticaulis profundi</name>
    <dbReference type="NCBI Taxonomy" id="2665222"/>
    <lineage>
        <taxon>Bacteria</taxon>
        <taxon>Pseudomonadati</taxon>
        <taxon>Pseudomonadota</taxon>
        <taxon>Alphaproteobacteria</taxon>
        <taxon>Hyphomonadales</taxon>
        <taxon>Hyphomonadaceae</taxon>
        <taxon>Ponticaulis</taxon>
    </lineage>
</organism>
<feature type="transmembrane region" description="Helical" evidence="1">
    <location>
        <begin position="66"/>
        <end position="83"/>
    </location>
</feature>
<keyword evidence="3" id="KW-1185">Reference proteome</keyword>
<reference evidence="3" key="1">
    <citation type="journal article" date="2019" name="Int. J. Syst. Evol. Microbiol.">
        <title>The Global Catalogue of Microorganisms (GCM) 10K type strain sequencing project: providing services to taxonomists for standard genome sequencing and annotation.</title>
        <authorList>
            <consortium name="The Broad Institute Genomics Platform"/>
            <consortium name="The Broad Institute Genome Sequencing Center for Infectious Disease"/>
            <person name="Wu L."/>
            <person name="Ma J."/>
        </authorList>
    </citation>
    <scope>NUCLEOTIDE SEQUENCE [LARGE SCALE GENOMIC DNA]</scope>
    <source>
        <strain evidence="3">CGMCC-1.15741</strain>
    </source>
</reference>
<feature type="transmembrane region" description="Helical" evidence="1">
    <location>
        <begin position="122"/>
        <end position="144"/>
    </location>
</feature>
<accession>A0ABW1S7T8</accession>
<dbReference type="RefSeq" id="WP_377377082.1">
    <property type="nucleotide sequence ID" value="NZ_JBHSSW010000005.1"/>
</dbReference>
<evidence type="ECO:0000256" key="1">
    <source>
        <dbReference type="SAM" id="Phobius"/>
    </source>
</evidence>
<name>A0ABW1S7T8_9PROT</name>
<keyword evidence="1" id="KW-0812">Transmembrane</keyword>
<keyword evidence="1" id="KW-1133">Transmembrane helix</keyword>
<sequence length="193" mass="21622">MPEDKHLQELWKSQDTKDFHMTLDEIHTRADKFQSTVRRRNITEYITGGLVALVFAAIAVLIPEPIVRAGCVLIVLGTLYVVWQLHKQASAQALGAHETAMSLADFHLTELRRQRDALSTVWRWYLAPFIPGMLVFMFGVTFSADNPAPWAAKLGTLAIGLLIVVAIDVGIWKLNQSAARKLTEEIESLEAEQ</sequence>
<proteinExistence type="predicted"/>
<comment type="caution">
    <text evidence="2">The sequence shown here is derived from an EMBL/GenBank/DDBJ whole genome shotgun (WGS) entry which is preliminary data.</text>
</comment>
<dbReference type="EMBL" id="JBHSSW010000005">
    <property type="protein sequence ID" value="MFC6197750.1"/>
    <property type="molecule type" value="Genomic_DNA"/>
</dbReference>
<evidence type="ECO:0000313" key="2">
    <source>
        <dbReference type="EMBL" id="MFC6197750.1"/>
    </source>
</evidence>